<reference evidence="1 2" key="1">
    <citation type="submission" date="2016-01" db="EMBL/GenBank/DDBJ databases">
        <authorList>
            <person name="Regsiter A."/>
            <person name="william w."/>
        </authorList>
    </citation>
    <scope>NUCLEOTIDE SEQUENCE [LARGE SCALE GENOMIC DNA]</scope>
    <source>
        <strain evidence="1 2">B6</strain>
    </source>
</reference>
<dbReference type="AlphaFoldDB" id="A0A822VCS2"/>
<name>A0A822VCS2_AGRTU</name>
<evidence type="ECO:0000313" key="1">
    <source>
        <dbReference type="EMBL" id="CVI25297.1"/>
    </source>
</evidence>
<proteinExistence type="predicted"/>
<protein>
    <submittedName>
        <fullName evidence="1">Uncharacterized protein</fullName>
    </submittedName>
</protein>
<evidence type="ECO:0000313" key="2">
    <source>
        <dbReference type="Proteomes" id="UP000192074"/>
    </source>
</evidence>
<sequence length="34" mass="3921">MLILSARRGKHHKIELSLIMSIDQIRGEALFDID</sequence>
<dbReference type="EMBL" id="FCNL01000042">
    <property type="protein sequence ID" value="CVI25297.1"/>
    <property type="molecule type" value="Genomic_DNA"/>
</dbReference>
<organism evidence="1 2">
    <name type="scientific">Agrobacterium tumefaciens str. B6</name>
    <dbReference type="NCBI Taxonomy" id="1183423"/>
    <lineage>
        <taxon>Bacteria</taxon>
        <taxon>Pseudomonadati</taxon>
        <taxon>Pseudomonadota</taxon>
        <taxon>Alphaproteobacteria</taxon>
        <taxon>Hyphomicrobiales</taxon>
        <taxon>Rhizobiaceae</taxon>
        <taxon>Rhizobium/Agrobacterium group</taxon>
        <taxon>Agrobacterium</taxon>
        <taxon>Agrobacterium tumefaciens complex</taxon>
    </lineage>
</organism>
<accession>A0A822VCS2</accession>
<gene>
    <name evidence="1" type="ORF">AGR4A_pAt30112</name>
</gene>
<comment type="caution">
    <text evidence="1">The sequence shown here is derived from an EMBL/GenBank/DDBJ whole genome shotgun (WGS) entry which is preliminary data.</text>
</comment>
<dbReference type="Proteomes" id="UP000192074">
    <property type="component" value="Unassembled WGS sequence"/>
</dbReference>